<comment type="similarity">
    <text evidence="1 7">Belongs to the parvalbumin family.</text>
</comment>
<dbReference type="InterPro" id="IPR011992">
    <property type="entry name" value="EF-hand-dom_pair"/>
</dbReference>
<dbReference type="GO" id="GO:0005509">
    <property type="term" value="F:calcium ion binding"/>
    <property type="evidence" value="ECO:0007669"/>
    <property type="project" value="UniProtKB-UniRule"/>
</dbReference>
<dbReference type="Proteomes" id="UP000694552">
    <property type="component" value="Unplaced"/>
</dbReference>
<evidence type="ECO:0000256" key="6">
    <source>
        <dbReference type="PIRSR" id="PIRSR608080-1"/>
    </source>
</evidence>
<accession>A0A8C8BLC0</accession>
<dbReference type="SUPFAM" id="SSF47473">
    <property type="entry name" value="EF-hand"/>
    <property type="match status" value="1"/>
</dbReference>
<feature type="binding site" evidence="6">
    <location>
        <position position="85"/>
    </location>
    <ligand>
        <name>Ca(2+)</name>
        <dbReference type="ChEBI" id="CHEBI:29108"/>
        <label>1</label>
    </ligand>
</feature>
<protein>
    <recommendedName>
        <fullName evidence="7">Parvalbumin</fullName>
    </recommendedName>
</protein>
<feature type="binding site" evidence="6">
    <location>
        <position position="53"/>
    </location>
    <ligand>
        <name>Ca(2+)</name>
        <dbReference type="ChEBI" id="CHEBI:29108"/>
        <label>1</label>
    </ligand>
</feature>
<feature type="binding site" evidence="6">
    <location>
        <position position="81"/>
    </location>
    <ligand>
        <name>Ca(2+)</name>
        <dbReference type="ChEBI" id="CHEBI:29108"/>
        <label>1</label>
    </ligand>
</feature>
<feature type="binding site" evidence="6">
    <location>
        <position position="83"/>
    </location>
    <ligand>
        <name>Ca(2+)</name>
        <dbReference type="ChEBI" id="CHEBI:29108"/>
        <label>1</label>
    </ligand>
</feature>
<keyword evidence="2 6" id="KW-0479">Metal-binding</keyword>
<evidence type="ECO:0000256" key="1">
    <source>
        <dbReference type="ARBA" id="ARBA00009753"/>
    </source>
</evidence>
<dbReference type="PANTHER" id="PTHR11653">
    <property type="entry name" value="PARVALBUMIN ALPHA"/>
    <property type="match status" value="1"/>
</dbReference>
<dbReference type="Gene3D" id="1.10.238.10">
    <property type="entry name" value="EF-hand"/>
    <property type="match status" value="1"/>
</dbReference>
<evidence type="ECO:0000313" key="9">
    <source>
        <dbReference type="Proteomes" id="UP000694552"/>
    </source>
</evidence>
<organism evidence="8 9">
    <name type="scientific">Otus sunia</name>
    <name type="common">Oriental scops-owl</name>
    <dbReference type="NCBI Taxonomy" id="257818"/>
    <lineage>
        <taxon>Eukaryota</taxon>
        <taxon>Metazoa</taxon>
        <taxon>Chordata</taxon>
        <taxon>Craniata</taxon>
        <taxon>Vertebrata</taxon>
        <taxon>Euteleostomi</taxon>
        <taxon>Archelosauria</taxon>
        <taxon>Archosauria</taxon>
        <taxon>Dinosauria</taxon>
        <taxon>Saurischia</taxon>
        <taxon>Theropoda</taxon>
        <taxon>Coelurosauria</taxon>
        <taxon>Aves</taxon>
        <taxon>Neognathae</taxon>
        <taxon>Neoaves</taxon>
        <taxon>Telluraves</taxon>
        <taxon>Strigiformes</taxon>
        <taxon>Strigidae</taxon>
        <taxon>Otus</taxon>
    </lineage>
</organism>
<keyword evidence="4" id="KW-0514">Muscle protein</keyword>
<reference evidence="8" key="2">
    <citation type="submission" date="2025-09" db="UniProtKB">
        <authorList>
            <consortium name="Ensembl"/>
        </authorList>
    </citation>
    <scope>IDENTIFICATION</scope>
</reference>
<proteinExistence type="inferred from homology"/>
<keyword evidence="9" id="KW-1185">Reference proteome</keyword>
<evidence type="ECO:0000256" key="4">
    <source>
        <dbReference type="ARBA" id="ARBA00023179"/>
    </source>
</evidence>
<keyword evidence="3 6" id="KW-0106">Calcium</keyword>
<feature type="binding site" evidence="6">
    <location>
        <position position="87"/>
    </location>
    <ligand>
        <name>Ca(2+)</name>
        <dbReference type="ChEBI" id="CHEBI:29108"/>
        <label>1</label>
    </ligand>
</feature>
<dbReference type="GO" id="GO:0005737">
    <property type="term" value="C:cytoplasm"/>
    <property type="evidence" value="ECO:0007669"/>
    <property type="project" value="TreeGrafter"/>
</dbReference>
<dbReference type="PANTHER" id="PTHR11653:SF12">
    <property type="entry name" value="PARVALBUMIN"/>
    <property type="match status" value="1"/>
</dbReference>
<dbReference type="PRINTS" id="PR01697">
    <property type="entry name" value="PARVALBUMIN"/>
</dbReference>
<dbReference type="AlphaFoldDB" id="A0A8C8BLC0"/>
<evidence type="ECO:0000256" key="3">
    <source>
        <dbReference type="ARBA" id="ARBA00022837"/>
    </source>
</evidence>
<evidence type="ECO:0000256" key="7">
    <source>
        <dbReference type="RuleBase" id="RU368048"/>
    </source>
</evidence>
<evidence type="ECO:0000313" key="8">
    <source>
        <dbReference type="Ensembl" id="ENSOSUP00000019779.1"/>
    </source>
</evidence>
<dbReference type="Ensembl" id="ENSOSUT00000020410.1">
    <property type="protein sequence ID" value="ENSOSUP00000019779.1"/>
    <property type="gene ID" value="ENSOSUG00000013888.1"/>
</dbReference>
<sequence>STKPDALHVSELKDGTGAAHSFDYKTIFVKVGLNSKSKDQLTKAFGILDQDRSDFTEEDELKLNSKALTDAETKAFLAAGDSDGDSKIGVDGKTAFVKQSNICL</sequence>
<feature type="binding site" evidence="6">
    <location>
        <position position="51"/>
    </location>
    <ligand>
        <name>Ca(2+)</name>
        <dbReference type="ChEBI" id="CHEBI:29108"/>
        <label>1</label>
    </ligand>
</feature>
<name>A0A8C8BLC0_9STRI</name>
<feature type="binding site" evidence="6">
    <location>
        <position position="60"/>
    </location>
    <ligand>
        <name>Ca(2+)</name>
        <dbReference type="ChEBI" id="CHEBI:29108"/>
        <label>1</label>
    </ligand>
</feature>
<reference evidence="8" key="1">
    <citation type="submission" date="2025-08" db="UniProtKB">
        <authorList>
            <consortium name="Ensembl"/>
        </authorList>
    </citation>
    <scope>IDENTIFICATION</scope>
</reference>
<evidence type="ECO:0000256" key="2">
    <source>
        <dbReference type="ARBA" id="ARBA00022723"/>
    </source>
</evidence>
<feature type="binding site" evidence="6">
    <location>
        <position position="49"/>
    </location>
    <ligand>
        <name>Ca(2+)</name>
        <dbReference type="ChEBI" id="CHEBI:29108"/>
        <label>1</label>
    </ligand>
</feature>
<feature type="binding site" evidence="6">
    <location>
        <position position="55"/>
    </location>
    <ligand>
        <name>Ca(2+)</name>
        <dbReference type="ChEBI" id="CHEBI:29108"/>
        <label>1</label>
    </ligand>
</feature>
<comment type="function">
    <text evidence="5 7">In muscle, parvalbumin is thought to be involved in relaxation after contraction. It binds two calcium ions.</text>
</comment>
<dbReference type="InterPro" id="IPR008080">
    <property type="entry name" value="Parvalbumin"/>
</dbReference>
<evidence type="ECO:0000256" key="5">
    <source>
        <dbReference type="ARBA" id="ARBA00025308"/>
    </source>
</evidence>